<evidence type="ECO:0000313" key="3">
    <source>
        <dbReference type="Proteomes" id="UP001222770"/>
    </source>
</evidence>
<reference evidence="2 3" key="1">
    <citation type="submission" date="2023-03" db="EMBL/GenBank/DDBJ databases">
        <title>Novosphingobium cyanobacteriorum sp. nov., isolated from a eutrophic reservoir during the Microcystis bloom period.</title>
        <authorList>
            <person name="Kang M."/>
            <person name="Le V."/>
            <person name="Ko S.-R."/>
            <person name="Lee S.-A."/>
            <person name="Ahn C.-Y."/>
        </authorList>
    </citation>
    <scope>NUCLEOTIDE SEQUENCE [LARGE SCALE GENOMIC DNA]</scope>
    <source>
        <strain evidence="2 3">HBC54</strain>
    </source>
</reference>
<dbReference type="InterPro" id="IPR036390">
    <property type="entry name" value="WH_DNA-bd_sf"/>
</dbReference>
<accession>A0ABT6CGH1</accession>
<keyword evidence="1" id="KW-0238">DNA-binding</keyword>
<evidence type="ECO:0000256" key="1">
    <source>
        <dbReference type="ARBA" id="ARBA00023125"/>
    </source>
</evidence>
<dbReference type="InterPro" id="IPR030489">
    <property type="entry name" value="TR_Rrf2-type_CS"/>
</dbReference>
<gene>
    <name evidence="2" type="ORF">POM99_07435</name>
</gene>
<dbReference type="EMBL" id="JAROCY010000005">
    <property type="protein sequence ID" value="MDF8333028.1"/>
    <property type="molecule type" value="Genomic_DNA"/>
</dbReference>
<dbReference type="PANTHER" id="PTHR33221">
    <property type="entry name" value="WINGED HELIX-TURN-HELIX TRANSCRIPTIONAL REGULATOR, RRF2 FAMILY"/>
    <property type="match status" value="1"/>
</dbReference>
<protein>
    <submittedName>
        <fullName evidence="2">Rrf2 family transcriptional regulator</fullName>
    </submittedName>
</protein>
<organism evidence="2 3">
    <name type="scientific">Novosphingobium cyanobacteriorum</name>
    <dbReference type="NCBI Taxonomy" id="3024215"/>
    <lineage>
        <taxon>Bacteria</taxon>
        <taxon>Pseudomonadati</taxon>
        <taxon>Pseudomonadota</taxon>
        <taxon>Alphaproteobacteria</taxon>
        <taxon>Sphingomonadales</taxon>
        <taxon>Sphingomonadaceae</taxon>
        <taxon>Novosphingobium</taxon>
    </lineage>
</organism>
<dbReference type="Pfam" id="PF02082">
    <property type="entry name" value="Rrf2"/>
    <property type="match status" value="1"/>
</dbReference>
<dbReference type="Proteomes" id="UP001222770">
    <property type="component" value="Unassembled WGS sequence"/>
</dbReference>
<name>A0ABT6CGH1_9SPHN</name>
<dbReference type="InterPro" id="IPR036388">
    <property type="entry name" value="WH-like_DNA-bd_sf"/>
</dbReference>
<keyword evidence="3" id="KW-1185">Reference proteome</keyword>
<dbReference type="InterPro" id="IPR000944">
    <property type="entry name" value="Tscrpt_reg_Rrf2"/>
</dbReference>
<dbReference type="PROSITE" id="PS01332">
    <property type="entry name" value="HTH_RRF2_1"/>
    <property type="match status" value="1"/>
</dbReference>
<dbReference type="PROSITE" id="PS51197">
    <property type="entry name" value="HTH_RRF2_2"/>
    <property type="match status" value="1"/>
</dbReference>
<dbReference type="RefSeq" id="WP_277276297.1">
    <property type="nucleotide sequence ID" value="NZ_JAROCY010000005.1"/>
</dbReference>
<dbReference type="Gene3D" id="1.10.10.10">
    <property type="entry name" value="Winged helix-like DNA-binding domain superfamily/Winged helix DNA-binding domain"/>
    <property type="match status" value="1"/>
</dbReference>
<evidence type="ECO:0000313" key="2">
    <source>
        <dbReference type="EMBL" id="MDF8333028.1"/>
    </source>
</evidence>
<dbReference type="SUPFAM" id="SSF46785">
    <property type="entry name" value="Winged helix' DNA-binding domain"/>
    <property type="match status" value="1"/>
</dbReference>
<sequence length="149" mass="15596">MQLTQHTDFGLRLLVALARDGGQLSLPGFAASQGISYHHVAKVAQALVREGLAVSQRGRSGGILLARPAAETRVGDAVRALEKTMRLVDCGRCALREDCSLSGMLAEAMDAFIAVLDRYTLADAARSGVPAFPGWAMPATQGTCAAIGD</sequence>
<proteinExistence type="predicted"/>
<dbReference type="NCBIfam" id="TIGR00738">
    <property type="entry name" value="rrf2_super"/>
    <property type="match status" value="1"/>
</dbReference>
<dbReference type="PANTHER" id="PTHR33221:SF4">
    <property type="entry name" value="HTH-TYPE TRANSCRIPTIONAL REPRESSOR NSRR"/>
    <property type="match status" value="1"/>
</dbReference>
<comment type="caution">
    <text evidence="2">The sequence shown here is derived from an EMBL/GenBank/DDBJ whole genome shotgun (WGS) entry which is preliminary data.</text>
</comment>